<reference evidence="8 9" key="1">
    <citation type="submission" date="2020-07" db="EMBL/GenBank/DDBJ databases">
        <title>Complete genome sequence for Sandaracinobacter sp. M6.</title>
        <authorList>
            <person name="Tang Y."/>
            <person name="Liu Q."/>
            <person name="Guo Z."/>
            <person name="Lei P."/>
            <person name="Huang B."/>
        </authorList>
    </citation>
    <scope>NUCLEOTIDE SEQUENCE [LARGE SCALE GENOMIC DNA]</scope>
    <source>
        <strain evidence="8 9">M6</strain>
    </source>
</reference>
<dbReference type="GO" id="GO:0003677">
    <property type="term" value="F:DNA binding"/>
    <property type="evidence" value="ECO:0007669"/>
    <property type="project" value="TreeGrafter"/>
</dbReference>
<dbReference type="RefSeq" id="WP_182297101.1">
    <property type="nucleotide sequence ID" value="NZ_CP059851.1"/>
</dbReference>
<dbReference type="PROSITE" id="PS00691">
    <property type="entry name" value="DNA_PHOTOLYASES_1_2"/>
    <property type="match status" value="1"/>
</dbReference>
<evidence type="ECO:0000256" key="2">
    <source>
        <dbReference type="ARBA" id="ARBA00022630"/>
    </source>
</evidence>
<dbReference type="GO" id="GO:0009416">
    <property type="term" value="P:response to light stimulus"/>
    <property type="evidence" value="ECO:0007669"/>
    <property type="project" value="TreeGrafter"/>
</dbReference>
<evidence type="ECO:0000259" key="7">
    <source>
        <dbReference type="PROSITE" id="PS51645"/>
    </source>
</evidence>
<dbReference type="SUPFAM" id="SSF48173">
    <property type="entry name" value="Cryptochrome/photolyase FAD-binding domain"/>
    <property type="match status" value="1"/>
</dbReference>
<dbReference type="InterPro" id="IPR014729">
    <property type="entry name" value="Rossmann-like_a/b/a_fold"/>
</dbReference>
<dbReference type="Proteomes" id="UP000515292">
    <property type="component" value="Chromosome"/>
</dbReference>
<keyword evidence="8" id="KW-0456">Lyase</keyword>
<evidence type="ECO:0000256" key="3">
    <source>
        <dbReference type="ARBA" id="ARBA00022827"/>
    </source>
</evidence>
<dbReference type="InterPro" id="IPR005101">
    <property type="entry name" value="Cryptochr/Photolyase_FAD-bd"/>
</dbReference>
<dbReference type="InterPro" id="IPR036155">
    <property type="entry name" value="Crypto/Photolyase_N_sf"/>
</dbReference>
<keyword evidence="2 5" id="KW-0285">Flavoprotein</keyword>
<evidence type="ECO:0000256" key="1">
    <source>
        <dbReference type="ARBA" id="ARBA00001932"/>
    </source>
</evidence>
<dbReference type="InterPro" id="IPR006050">
    <property type="entry name" value="DNA_photolyase_N"/>
</dbReference>
<dbReference type="EMBL" id="CP059851">
    <property type="protein sequence ID" value="QMW23338.1"/>
    <property type="molecule type" value="Genomic_DNA"/>
</dbReference>
<feature type="domain" description="Photolyase/cryptochrome alpha/beta" evidence="7">
    <location>
        <begin position="2"/>
        <end position="123"/>
    </location>
</feature>
<dbReference type="Pfam" id="PF00875">
    <property type="entry name" value="DNA_photolyase"/>
    <property type="match status" value="1"/>
</dbReference>
<evidence type="ECO:0000256" key="5">
    <source>
        <dbReference type="PIRSR" id="PIRSR602081-1"/>
    </source>
</evidence>
<organism evidence="8 9">
    <name type="scientific">Sandaracinobacteroides saxicola</name>
    <dbReference type="NCBI Taxonomy" id="2759707"/>
    <lineage>
        <taxon>Bacteria</taxon>
        <taxon>Pseudomonadati</taxon>
        <taxon>Pseudomonadota</taxon>
        <taxon>Alphaproteobacteria</taxon>
        <taxon>Sphingomonadales</taxon>
        <taxon>Sphingosinicellaceae</taxon>
        <taxon>Sandaracinobacteroides</taxon>
    </lineage>
</organism>
<dbReference type="PRINTS" id="PR00147">
    <property type="entry name" value="DNAPHOTLYASE"/>
</dbReference>
<proteinExistence type="inferred from homology"/>
<dbReference type="AlphaFoldDB" id="A0A7G5IIZ6"/>
<keyword evidence="4 6" id="KW-0157">Chromophore</keyword>
<evidence type="ECO:0000256" key="4">
    <source>
        <dbReference type="ARBA" id="ARBA00022991"/>
    </source>
</evidence>
<dbReference type="GO" id="GO:0006950">
    <property type="term" value="P:response to stress"/>
    <property type="evidence" value="ECO:0007669"/>
    <property type="project" value="UniProtKB-ARBA"/>
</dbReference>
<comment type="similarity">
    <text evidence="6">Belongs to the DNA photolyase family.</text>
</comment>
<dbReference type="InterPro" id="IPR018394">
    <property type="entry name" value="DNA_photolyase_1_CS_C"/>
</dbReference>
<dbReference type="SUPFAM" id="SSF52425">
    <property type="entry name" value="Cryptochrome/photolyase, N-terminal domain"/>
    <property type="match status" value="1"/>
</dbReference>
<feature type="binding site" evidence="5">
    <location>
        <begin position="358"/>
        <end position="360"/>
    </location>
    <ligand>
        <name>FAD</name>
        <dbReference type="ChEBI" id="CHEBI:57692"/>
    </ligand>
</feature>
<accession>A0A7G5IIZ6</accession>
<dbReference type="Gene3D" id="3.40.50.620">
    <property type="entry name" value="HUPs"/>
    <property type="match status" value="1"/>
</dbReference>
<evidence type="ECO:0000313" key="8">
    <source>
        <dbReference type="EMBL" id="QMW23338.1"/>
    </source>
</evidence>
<comment type="cofactor">
    <cofactor evidence="1">
        <name>(6R)-5,10-methylene-5,6,7,8-tetrahydrofolate</name>
        <dbReference type="ChEBI" id="CHEBI:15636"/>
    </cofactor>
</comment>
<dbReference type="InterPro" id="IPR036134">
    <property type="entry name" value="Crypto/Photolyase_FAD-like_sf"/>
</dbReference>
<evidence type="ECO:0000256" key="6">
    <source>
        <dbReference type="RuleBase" id="RU004182"/>
    </source>
</evidence>
<dbReference type="GO" id="GO:0003904">
    <property type="term" value="F:deoxyribodipyrimidine photo-lyase activity"/>
    <property type="evidence" value="ECO:0007669"/>
    <property type="project" value="TreeGrafter"/>
</dbReference>
<dbReference type="GO" id="GO:0006139">
    <property type="term" value="P:nucleobase-containing compound metabolic process"/>
    <property type="evidence" value="ECO:0007669"/>
    <property type="project" value="UniProtKB-ARBA"/>
</dbReference>
<keyword evidence="9" id="KW-1185">Reference proteome</keyword>
<feature type="binding site" evidence="5">
    <location>
        <position position="258"/>
    </location>
    <ligand>
        <name>FAD</name>
        <dbReference type="ChEBI" id="CHEBI:57692"/>
    </ligand>
</feature>
<dbReference type="Gene3D" id="1.25.40.80">
    <property type="match status" value="1"/>
</dbReference>
<feature type="binding site" evidence="5">
    <location>
        <position position="214"/>
    </location>
    <ligand>
        <name>FAD</name>
        <dbReference type="ChEBI" id="CHEBI:57692"/>
    </ligand>
</feature>
<dbReference type="GO" id="GO:0071949">
    <property type="term" value="F:FAD binding"/>
    <property type="evidence" value="ECO:0007669"/>
    <property type="project" value="TreeGrafter"/>
</dbReference>
<dbReference type="InterPro" id="IPR002081">
    <property type="entry name" value="Cryptochrome/DNA_photolyase_1"/>
</dbReference>
<keyword evidence="3 5" id="KW-0274">FAD</keyword>
<name>A0A7G5IIZ6_9SPHN</name>
<dbReference type="Pfam" id="PF03441">
    <property type="entry name" value="FAD_binding_7"/>
    <property type="match status" value="1"/>
</dbReference>
<dbReference type="Gene3D" id="1.10.579.10">
    <property type="entry name" value="DNA Cyclobutane Dipyrimidine Photolyase, subunit A, domain 3"/>
    <property type="match status" value="1"/>
</dbReference>
<feature type="binding site" evidence="5">
    <location>
        <begin position="226"/>
        <end position="230"/>
    </location>
    <ligand>
        <name>FAD</name>
        <dbReference type="ChEBI" id="CHEBI:57692"/>
    </ligand>
</feature>
<comment type="cofactor">
    <cofactor evidence="5">
        <name>FAD</name>
        <dbReference type="ChEBI" id="CHEBI:57692"/>
    </cofactor>
    <text evidence="5">Binds 1 FAD per subunit.</text>
</comment>
<protein>
    <submittedName>
        <fullName evidence="8">Deoxyribodipyrimidine photo-lyase</fullName>
    </submittedName>
</protein>
<dbReference type="PANTHER" id="PTHR11455">
    <property type="entry name" value="CRYPTOCHROME"/>
    <property type="match status" value="1"/>
</dbReference>
<dbReference type="PROSITE" id="PS00394">
    <property type="entry name" value="DNA_PHOTOLYASES_1_1"/>
    <property type="match status" value="1"/>
</dbReference>
<gene>
    <name evidence="8" type="ORF">H3309_02205</name>
</gene>
<dbReference type="PANTHER" id="PTHR11455:SF9">
    <property type="entry name" value="CRYPTOCHROME CIRCADIAN CLOCK 5 ISOFORM X1"/>
    <property type="match status" value="1"/>
</dbReference>
<evidence type="ECO:0000313" key="9">
    <source>
        <dbReference type="Proteomes" id="UP000515292"/>
    </source>
</evidence>
<sequence length="450" mass="49916">MPMQILWFRQDLRLSDQRALLAAVAAGPVLPVYILDDETPGLRPMGAASRWWLHHSLAALDASLRKRGNRLLLLRGPSAATLRALAASTGATRIHATTHYEPWWKAAQADLADLLTLHPGHTLADPASVTSGSGGRYRIFTPFWRALLNQMPPPDPLPAPQHIPATDGPDGDTLADWALLPTDPGWSTGFTAWQPGEKGAHRALKAWLPQVAGYETTRNLPSEAGTSRLSPHLHFGELSPATVWHAALDAAGKAAASFTRQLVWRDFGQGMIDTLPDSHWVPHRDAFARFPFRDAPADLRAWQRGRTGYPLVDAGMRQLWQSGWMHNRVRMVAASFLTKHLLIDWRRGEEWFWDTLLDADLGNNAMGWQWVMGSGVDSSPYNRIFAPVGQSEKFDAAGYIRRWVPELAPLSDTDIHAPWRAARPTAAYPAPIVDHAQARTRALSAYESIR</sequence>
<dbReference type="PROSITE" id="PS51645">
    <property type="entry name" value="PHR_CRY_ALPHA_BETA"/>
    <property type="match status" value="1"/>
</dbReference>
<dbReference type="KEGG" id="sand:H3309_02205"/>